<dbReference type="Proteomes" id="UP001596047">
    <property type="component" value="Unassembled WGS sequence"/>
</dbReference>
<name>A0ABW0VQD4_9BACL</name>
<sequence>MENKSHEGNYKGTTHMKAKNQDMAFVNDHIEDAKSVSNFQTKQKKTDR</sequence>
<evidence type="ECO:0000313" key="2">
    <source>
        <dbReference type="Proteomes" id="UP001596047"/>
    </source>
</evidence>
<proteinExistence type="predicted"/>
<keyword evidence="2" id="KW-1185">Reference proteome</keyword>
<organism evidence="1 2">
    <name type="scientific">Paenibacillus solisilvae</name>
    <dbReference type="NCBI Taxonomy" id="2486751"/>
    <lineage>
        <taxon>Bacteria</taxon>
        <taxon>Bacillati</taxon>
        <taxon>Bacillota</taxon>
        <taxon>Bacilli</taxon>
        <taxon>Bacillales</taxon>
        <taxon>Paenibacillaceae</taxon>
        <taxon>Paenibacillus</taxon>
    </lineage>
</organism>
<comment type="caution">
    <text evidence="1">The sequence shown here is derived from an EMBL/GenBank/DDBJ whole genome shotgun (WGS) entry which is preliminary data.</text>
</comment>
<evidence type="ECO:0008006" key="3">
    <source>
        <dbReference type="Google" id="ProtNLM"/>
    </source>
</evidence>
<gene>
    <name evidence="1" type="ORF">ACFPYJ_01350</name>
</gene>
<dbReference type="EMBL" id="JBHSOW010000007">
    <property type="protein sequence ID" value="MFC5647780.1"/>
    <property type="molecule type" value="Genomic_DNA"/>
</dbReference>
<accession>A0ABW0VQD4</accession>
<dbReference type="RefSeq" id="WP_379186236.1">
    <property type="nucleotide sequence ID" value="NZ_JBHSOW010000007.1"/>
</dbReference>
<protein>
    <recommendedName>
        <fullName evidence="3">YfhE family protein</fullName>
    </recommendedName>
</protein>
<reference evidence="2" key="1">
    <citation type="journal article" date="2019" name="Int. J. Syst. Evol. Microbiol.">
        <title>The Global Catalogue of Microorganisms (GCM) 10K type strain sequencing project: providing services to taxonomists for standard genome sequencing and annotation.</title>
        <authorList>
            <consortium name="The Broad Institute Genomics Platform"/>
            <consortium name="The Broad Institute Genome Sequencing Center for Infectious Disease"/>
            <person name="Wu L."/>
            <person name="Ma J."/>
        </authorList>
    </citation>
    <scope>NUCLEOTIDE SEQUENCE [LARGE SCALE GENOMIC DNA]</scope>
    <source>
        <strain evidence="2">CGMCC 1.3240</strain>
    </source>
</reference>
<evidence type="ECO:0000313" key="1">
    <source>
        <dbReference type="EMBL" id="MFC5647780.1"/>
    </source>
</evidence>